<dbReference type="PROSITE" id="PS00675">
    <property type="entry name" value="SIGMA54_INTERACT_1"/>
    <property type="match status" value="1"/>
</dbReference>
<evidence type="ECO:0000256" key="5">
    <source>
        <dbReference type="ARBA" id="ARBA00023163"/>
    </source>
</evidence>
<dbReference type="CDD" id="cd00009">
    <property type="entry name" value="AAA"/>
    <property type="match status" value="1"/>
</dbReference>
<dbReference type="PANTHER" id="PTHR32071">
    <property type="entry name" value="TRANSCRIPTIONAL REGULATORY PROTEIN"/>
    <property type="match status" value="1"/>
</dbReference>
<dbReference type="SUPFAM" id="SSF52540">
    <property type="entry name" value="P-loop containing nucleoside triphosphate hydrolases"/>
    <property type="match status" value="1"/>
</dbReference>
<keyword evidence="5" id="KW-0804">Transcription</keyword>
<dbReference type="PROSITE" id="PS50045">
    <property type="entry name" value="SIGMA54_INTERACT_4"/>
    <property type="match status" value="1"/>
</dbReference>
<dbReference type="Gene3D" id="3.30.1380.20">
    <property type="entry name" value="Trafficking protein particle complex subunit 3"/>
    <property type="match status" value="1"/>
</dbReference>
<keyword evidence="4" id="KW-0238">DNA-binding</keyword>
<dbReference type="InterPro" id="IPR025943">
    <property type="entry name" value="Sigma_54_int_dom_ATP-bd_2"/>
</dbReference>
<dbReference type="InterPro" id="IPR025944">
    <property type="entry name" value="Sigma_54_int_dom_CS"/>
</dbReference>
<evidence type="ECO:0000256" key="1">
    <source>
        <dbReference type="ARBA" id="ARBA00022741"/>
    </source>
</evidence>
<evidence type="ECO:0000313" key="7">
    <source>
        <dbReference type="EMBL" id="MCS0631254.1"/>
    </source>
</evidence>
<evidence type="ECO:0000259" key="6">
    <source>
        <dbReference type="PROSITE" id="PS50045"/>
    </source>
</evidence>
<evidence type="ECO:0000313" key="8">
    <source>
        <dbReference type="Proteomes" id="UP001165263"/>
    </source>
</evidence>
<dbReference type="PRINTS" id="PR01590">
    <property type="entry name" value="HTHFIS"/>
</dbReference>
<dbReference type="Pfam" id="PF02830">
    <property type="entry name" value="V4R"/>
    <property type="match status" value="1"/>
</dbReference>
<dbReference type="InterPro" id="IPR058031">
    <property type="entry name" value="AAA_lid_NorR"/>
</dbReference>
<evidence type="ECO:0000256" key="3">
    <source>
        <dbReference type="ARBA" id="ARBA00023015"/>
    </source>
</evidence>
<name>A0ABT2C1K9_9BURK</name>
<evidence type="ECO:0000256" key="4">
    <source>
        <dbReference type="ARBA" id="ARBA00023125"/>
    </source>
</evidence>
<dbReference type="PROSITE" id="PS00676">
    <property type="entry name" value="SIGMA54_INTERACT_2"/>
    <property type="match status" value="1"/>
</dbReference>
<dbReference type="SUPFAM" id="SSF46689">
    <property type="entry name" value="Homeodomain-like"/>
    <property type="match status" value="1"/>
</dbReference>
<keyword evidence="1" id="KW-0547">Nucleotide-binding</keyword>
<accession>A0ABT2C1K9</accession>
<gene>
    <name evidence="7" type="ORF">NX786_18130</name>
</gene>
<dbReference type="Pfam" id="PF02954">
    <property type="entry name" value="HTH_8"/>
    <property type="match status" value="1"/>
</dbReference>
<dbReference type="PROSITE" id="PS00688">
    <property type="entry name" value="SIGMA54_INTERACT_3"/>
    <property type="match status" value="1"/>
</dbReference>
<dbReference type="PANTHER" id="PTHR32071:SF99">
    <property type="entry name" value="TRANSCRIPTIONAL REGULATORY PROTEIN"/>
    <property type="match status" value="1"/>
</dbReference>
<dbReference type="Gene3D" id="1.10.10.60">
    <property type="entry name" value="Homeodomain-like"/>
    <property type="match status" value="1"/>
</dbReference>
<reference evidence="7" key="1">
    <citation type="submission" date="2022-08" db="EMBL/GenBank/DDBJ databases">
        <title>Reclassification of Massilia species as members of the genera Telluria, Duganella, Pseudoduganella, Mokoshia gen. nov. and Zemynaea gen. nov. using orthogonal and non-orthogonal genome-based approaches.</title>
        <authorList>
            <person name="Bowman J.P."/>
        </authorList>
    </citation>
    <scope>NUCLEOTIDE SEQUENCE</scope>
    <source>
        <strain evidence="7">LMG 11547</strain>
    </source>
</reference>
<dbReference type="Proteomes" id="UP001165263">
    <property type="component" value="Unassembled WGS sequence"/>
</dbReference>
<dbReference type="InterPro" id="IPR009057">
    <property type="entry name" value="Homeodomain-like_sf"/>
</dbReference>
<dbReference type="RefSeq" id="WP_259450334.1">
    <property type="nucleotide sequence ID" value="NZ_CP119520.1"/>
</dbReference>
<keyword evidence="3" id="KW-0805">Transcription regulation</keyword>
<dbReference type="Pfam" id="PF06505">
    <property type="entry name" value="XylR_N"/>
    <property type="match status" value="1"/>
</dbReference>
<dbReference type="Gene3D" id="1.10.8.60">
    <property type="match status" value="1"/>
</dbReference>
<protein>
    <submittedName>
        <fullName evidence="7">Sigma-54-dependent Fis family transcriptional regulator</fullName>
    </submittedName>
</protein>
<dbReference type="SMART" id="SM00382">
    <property type="entry name" value="AAA"/>
    <property type="match status" value="1"/>
</dbReference>
<dbReference type="Gene3D" id="3.40.50.300">
    <property type="entry name" value="P-loop containing nucleotide triphosphate hydrolases"/>
    <property type="match status" value="1"/>
</dbReference>
<dbReference type="InterPro" id="IPR002078">
    <property type="entry name" value="Sigma_54_int"/>
</dbReference>
<comment type="caution">
    <text evidence="7">The sequence shown here is derived from an EMBL/GenBank/DDBJ whole genome shotgun (WGS) entry which is preliminary data.</text>
</comment>
<dbReference type="InterPro" id="IPR003593">
    <property type="entry name" value="AAA+_ATPase"/>
</dbReference>
<proteinExistence type="predicted"/>
<dbReference type="Pfam" id="PF25601">
    <property type="entry name" value="AAA_lid_14"/>
    <property type="match status" value="1"/>
</dbReference>
<dbReference type="InterPro" id="IPR010523">
    <property type="entry name" value="XylR_N"/>
</dbReference>
<keyword evidence="8" id="KW-1185">Reference proteome</keyword>
<keyword evidence="2" id="KW-0067">ATP-binding</keyword>
<sequence>MKSSDLIERLRLRMRLRFDPENGKIWFGEHRMLLLHTHAFGALRKELFDSLGTERARGLLARMGFASGRKDAELVKKLVGDDTLEEIFLAGREMHMLEGMVKATKLRSDINIDSGTFNGTFRWDSSWEAESHVQLFGVGDEHACWSQIGYASGYASAFMNRFVVFKETQCTACGADHCLIEGRLAEDWNDPAYLSYFSPDNIVAELKELKQEVADLRATLRKHRDPGSLIGVSVGFREAFNLLSQAAATTINVLLLGETGVGKERFARWLHENGPRANKPFIAVNCSAIPHDLIESELFGVTKGAYTGAEQSRPGRFERANGGTLFLDEIGDMSQAAQVKLLRVLQTGEVERLGDENVRKVDVRLVAATNVDLQRAIVEGRFRADLYYRLATFPVVIPPLRERPADLSLLIDSLIEKNSQRYQKKVRGVTDRAREMLAQHSWPGNIRELENVIERGVLLVPNGGYIEINHLFAIVPQSMAEGMNLAGNGCLADKSDRAREELYEQLLEEDFDFELHEQKLLKLALKKAEGNFTHAARMLGITRRQLSYRCSRHQIDAPSHDDQ</sequence>
<dbReference type="InterPro" id="IPR004096">
    <property type="entry name" value="V4R"/>
</dbReference>
<dbReference type="InterPro" id="IPR024096">
    <property type="entry name" value="NO_sig/Golgi_transp_ligand-bd"/>
</dbReference>
<feature type="domain" description="Sigma-54 factor interaction" evidence="6">
    <location>
        <begin position="229"/>
        <end position="458"/>
    </location>
</feature>
<dbReference type="InterPro" id="IPR002197">
    <property type="entry name" value="HTH_Fis"/>
</dbReference>
<dbReference type="InterPro" id="IPR025662">
    <property type="entry name" value="Sigma_54_int_dom_ATP-bd_1"/>
</dbReference>
<organism evidence="7 8">
    <name type="scientific">Telluria mixta</name>
    <dbReference type="NCBI Taxonomy" id="34071"/>
    <lineage>
        <taxon>Bacteria</taxon>
        <taxon>Pseudomonadati</taxon>
        <taxon>Pseudomonadota</taxon>
        <taxon>Betaproteobacteria</taxon>
        <taxon>Burkholderiales</taxon>
        <taxon>Oxalobacteraceae</taxon>
        <taxon>Telluria group</taxon>
        <taxon>Telluria</taxon>
    </lineage>
</organism>
<dbReference type="EMBL" id="JANUHC010000006">
    <property type="protein sequence ID" value="MCS0631254.1"/>
    <property type="molecule type" value="Genomic_DNA"/>
</dbReference>
<dbReference type="InterPro" id="IPR027417">
    <property type="entry name" value="P-loop_NTPase"/>
</dbReference>
<dbReference type="SMART" id="SM00989">
    <property type="entry name" value="V4R"/>
    <property type="match status" value="1"/>
</dbReference>
<dbReference type="Pfam" id="PF00158">
    <property type="entry name" value="Sigma54_activat"/>
    <property type="match status" value="1"/>
</dbReference>
<evidence type="ECO:0000256" key="2">
    <source>
        <dbReference type="ARBA" id="ARBA00022840"/>
    </source>
</evidence>
<dbReference type="SUPFAM" id="SSF111126">
    <property type="entry name" value="Ligand-binding domain in the NO signalling and Golgi transport"/>
    <property type="match status" value="1"/>
</dbReference>